<feature type="domain" description="N-acetyltransferase" evidence="1">
    <location>
        <begin position="11"/>
        <end position="179"/>
    </location>
</feature>
<sequence>MTTASDRKVIVTNRPGRDQLEKIYDILDECFSVGRAYFQERLDLDSAYDPDTTWFATVDGKIAANVQIFPLSVRVGQAVLQTGAMGSVAADPNYRGMGLTHKILAAQTDYMRETGYDISLLLASKHAFYEKAGWRLVPETAYAVEKQPVYEQPDGYEIIPFEPRYLEDIRSIYDQFNHYRTYTVVRNEAYWNDLIHWPDWKKSDCLLLQQNNKIVAYGIIEKKDTEQVFINEFIYLDEAADGVEYLFHELCRLRPKAKQILAMLPEDHKLYSYYHQHQAEPVPIHTAMWKMINLYSTFHKLRPELERRLNDNDWTANQELCIALKCKEERICLDYRHKQLSVSEDIPAGSCVSIEVDERNLITYMIFGYPAEGALEEDAEHADILRALFPKQQAVFYLTDKF</sequence>
<dbReference type="EMBL" id="FNDX01000004">
    <property type="protein sequence ID" value="SDI26837.1"/>
    <property type="molecule type" value="Genomic_DNA"/>
</dbReference>
<keyword evidence="2" id="KW-0808">Transferase</keyword>
<dbReference type="AlphaFoldDB" id="A0A1G8J773"/>
<dbReference type="Pfam" id="PF13527">
    <property type="entry name" value="Acetyltransf_9"/>
    <property type="match status" value="1"/>
</dbReference>
<dbReference type="RefSeq" id="WP_090712855.1">
    <property type="nucleotide sequence ID" value="NZ_CBCSKY010000004.1"/>
</dbReference>
<dbReference type="Proteomes" id="UP000199050">
    <property type="component" value="Unassembled WGS sequence"/>
</dbReference>
<dbReference type="Gene3D" id="3.40.630.30">
    <property type="match status" value="2"/>
</dbReference>
<dbReference type="InterPro" id="IPR016181">
    <property type="entry name" value="Acyl_CoA_acyltransferase"/>
</dbReference>
<organism evidence="2 3">
    <name type="scientific">Paenibacillus typhae</name>
    <dbReference type="NCBI Taxonomy" id="1174501"/>
    <lineage>
        <taxon>Bacteria</taxon>
        <taxon>Bacillati</taxon>
        <taxon>Bacillota</taxon>
        <taxon>Bacilli</taxon>
        <taxon>Bacillales</taxon>
        <taxon>Paenibacillaceae</taxon>
        <taxon>Paenibacillus</taxon>
    </lineage>
</organism>
<dbReference type="PANTHER" id="PTHR37817">
    <property type="entry name" value="N-ACETYLTRANSFERASE EIS"/>
    <property type="match status" value="1"/>
</dbReference>
<dbReference type="STRING" id="1174501.SAMN05216192_10493"/>
<dbReference type="InterPro" id="IPR000182">
    <property type="entry name" value="GNAT_dom"/>
</dbReference>
<dbReference type="CDD" id="cd04301">
    <property type="entry name" value="NAT_SF"/>
    <property type="match status" value="1"/>
</dbReference>
<reference evidence="3" key="1">
    <citation type="submission" date="2016-10" db="EMBL/GenBank/DDBJ databases">
        <authorList>
            <person name="Varghese N."/>
            <person name="Submissions S."/>
        </authorList>
    </citation>
    <scope>NUCLEOTIDE SEQUENCE [LARGE SCALE GENOMIC DNA]</scope>
    <source>
        <strain evidence="3">CGMCC 1.11012</strain>
    </source>
</reference>
<accession>A0A1G8J773</accession>
<dbReference type="GO" id="GO:0034069">
    <property type="term" value="F:aminoglycoside N-acetyltransferase activity"/>
    <property type="evidence" value="ECO:0007669"/>
    <property type="project" value="TreeGrafter"/>
</dbReference>
<dbReference type="PANTHER" id="PTHR37817:SF1">
    <property type="entry name" value="N-ACETYLTRANSFERASE EIS"/>
    <property type="match status" value="1"/>
</dbReference>
<name>A0A1G8J773_9BACL</name>
<dbReference type="PROSITE" id="PS51186">
    <property type="entry name" value="GNAT"/>
    <property type="match status" value="1"/>
</dbReference>
<protein>
    <submittedName>
        <fullName evidence="2">Acetyltransferase (GNAT) domain-containing protein</fullName>
    </submittedName>
</protein>
<evidence type="ECO:0000259" key="1">
    <source>
        <dbReference type="PROSITE" id="PS51186"/>
    </source>
</evidence>
<dbReference type="InterPro" id="IPR051554">
    <property type="entry name" value="Acetyltransferase_Eis"/>
</dbReference>
<dbReference type="GO" id="GO:0030649">
    <property type="term" value="P:aminoglycoside antibiotic catabolic process"/>
    <property type="evidence" value="ECO:0007669"/>
    <property type="project" value="TreeGrafter"/>
</dbReference>
<dbReference type="SUPFAM" id="SSF55729">
    <property type="entry name" value="Acyl-CoA N-acyltransferases (Nat)"/>
    <property type="match status" value="1"/>
</dbReference>
<gene>
    <name evidence="2" type="ORF">SAMN05216192_10493</name>
</gene>
<evidence type="ECO:0000313" key="2">
    <source>
        <dbReference type="EMBL" id="SDI26837.1"/>
    </source>
</evidence>
<evidence type="ECO:0000313" key="3">
    <source>
        <dbReference type="Proteomes" id="UP000199050"/>
    </source>
</evidence>
<keyword evidence="3" id="KW-1185">Reference proteome</keyword>
<proteinExistence type="predicted"/>
<dbReference type="OrthoDB" id="9804948at2"/>